<reference evidence="1 2" key="2">
    <citation type="journal article" date="2022" name="Mol. Ecol. Resour.">
        <title>The genomes of chicory, endive, great burdock and yacon provide insights into Asteraceae paleo-polyploidization history and plant inulin production.</title>
        <authorList>
            <person name="Fan W."/>
            <person name="Wang S."/>
            <person name="Wang H."/>
            <person name="Wang A."/>
            <person name="Jiang F."/>
            <person name="Liu H."/>
            <person name="Zhao H."/>
            <person name="Xu D."/>
            <person name="Zhang Y."/>
        </authorList>
    </citation>
    <scope>NUCLEOTIDE SEQUENCE [LARGE SCALE GENOMIC DNA]</scope>
    <source>
        <strain evidence="2">cv. Punajuju</strain>
        <tissue evidence="1">Leaves</tissue>
    </source>
</reference>
<keyword evidence="2" id="KW-1185">Reference proteome</keyword>
<sequence>MWSFRGLENINSMSSNRSLMNNNNNNIGIQTRPSDSSSGHNPQTSSFPNENNNTEYSLEEQEHLARAKAQKEEIQYLREQITFASVKERQLLNEKYTLEKKFAELRLALDEKQNEAIEAAANELAHRKGVLDENLKLAHELKVAEDERYIFISSLVGLLAEYGILPRVTNAAALSDSIKHLHDQMQQKIRASQGQQRFAPSPYDNATGGGHLEPFYDNSNHTPERDHRQQMNNNSLIINNGQMNRSLDNDNHQRFAARPRSQYAGYVYDSSTVNNRYEDANDGNYSQPPPINDGGDAYLEEDGPGIEGFQIIGDAKPGGKLLGCGFTVRGTSLCMFQWVRHLPDGTREYIEGATNPEYVVTADDVDKLIAVECIPMDDHGRQGQIVRLFANEQNKIMCDPEMQQEIDRYMAAGQASFIVLLLMDSSENWEQTTFTLRRSSYQVKINRTEEVFIHGKYTNDVSIKIPSGLTTQFVLTYSDGSSHPFNTFHDVRMRDTLVLTMRMFQSKALDERRKANT</sequence>
<name>A0ACB9CXN4_CICIN</name>
<evidence type="ECO:0000313" key="1">
    <source>
        <dbReference type="EMBL" id="KAI3739079.1"/>
    </source>
</evidence>
<comment type="caution">
    <text evidence="1">The sequence shown here is derived from an EMBL/GenBank/DDBJ whole genome shotgun (WGS) entry which is preliminary data.</text>
</comment>
<reference evidence="2" key="1">
    <citation type="journal article" date="2022" name="Mol. Ecol. Resour.">
        <title>The genomes of chicory, endive, great burdock and yacon provide insights into Asteraceae palaeo-polyploidization history and plant inulin production.</title>
        <authorList>
            <person name="Fan W."/>
            <person name="Wang S."/>
            <person name="Wang H."/>
            <person name="Wang A."/>
            <person name="Jiang F."/>
            <person name="Liu H."/>
            <person name="Zhao H."/>
            <person name="Xu D."/>
            <person name="Zhang Y."/>
        </authorList>
    </citation>
    <scope>NUCLEOTIDE SEQUENCE [LARGE SCALE GENOMIC DNA]</scope>
    <source>
        <strain evidence="2">cv. Punajuju</strain>
    </source>
</reference>
<gene>
    <name evidence="1" type="ORF">L2E82_29464</name>
</gene>
<proteinExistence type="predicted"/>
<dbReference type="EMBL" id="CM042013">
    <property type="protein sequence ID" value="KAI3739079.1"/>
    <property type="molecule type" value="Genomic_DNA"/>
</dbReference>
<evidence type="ECO:0000313" key="2">
    <source>
        <dbReference type="Proteomes" id="UP001055811"/>
    </source>
</evidence>
<accession>A0ACB9CXN4</accession>
<organism evidence="1 2">
    <name type="scientific">Cichorium intybus</name>
    <name type="common">Chicory</name>
    <dbReference type="NCBI Taxonomy" id="13427"/>
    <lineage>
        <taxon>Eukaryota</taxon>
        <taxon>Viridiplantae</taxon>
        <taxon>Streptophyta</taxon>
        <taxon>Embryophyta</taxon>
        <taxon>Tracheophyta</taxon>
        <taxon>Spermatophyta</taxon>
        <taxon>Magnoliopsida</taxon>
        <taxon>eudicotyledons</taxon>
        <taxon>Gunneridae</taxon>
        <taxon>Pentapetalae</taxon>
        <taxon>asterids</taxon>
        <taxon>campanulids</taxon>
        <taxon>Asterales</taxon>
        <taxon>Asteraceae</taxon>
        <taxon>Cichorioideae</taxon>
        <taxon>Cichorieae</taxon>
        <taxon>Cichoriinae</taxon>
        <taxon>Cichorium</taxon>
    </lineage>
</organism>
<dbReference type="Proteomes" id="UP001055811">
    <property type="component" value="Linkage Group LG05"/>
</dbReference>
<protein>
    <submittedName>
        <fullName evidence="1">Uncharacterized protein</fullName>
    </submittedName>
</protein>